<dbReference type="SUPFAM" id="SSF55874">
    <property type="entry name" value="ATPase domain of HSP90 chaperone/DNA topoisomerase II/histidine kinase"/>
    <property type="match status" value="1"/>
</dbReference>
<dbReference type="EMBL" id="BPUS01000065">
    <property type="protein sequence ID" value="GJH31052.1"/>
    <property type="molecule type" value="Genomic_DNA"/>
</dbReference>
<dbReference type="PRINTS" id="PR00344">
    <property type="entry name" value="BCTRLSENSOR"/>
</dbReference>
<dbReference type="InterPro" id="IPR036890">
    <property type="entry name" value="HATPase_C_sf"/>
</dbReference>
<dbReference type="AlphaFoldDB" id="A0AA37IJZ3"/>
<keyword evidence="3" id="KW-0597">Phosphoprotein</keyword>
<dbReference type="GO" id="GO:0000155">
    <property type="term" value="F:phosphorelay sensor kinase activity"/>
    <property type="evidence" value="ECO:0007669"/>
    <property type="project" value="TreeGrafter"/>
</dbReference>
<dbReference type="Proteomes" id="UP001055111">
    <property type="component" value="Unassembled WGS sequence"/>
</dbReference>
<dbReference type="EC" id="2.7.13.3" evidence="2"/>
<dbReference type="PROSITE" id="PS50109">
    <property type="entry name" value="HIS_KIN"/>
    <property type="match status" value="1"/>
</dbReference>
<proteinExistence type="predicted"/>
<organism evidence="5 6">
    <name type="scientific">Caballeronia novacaledonica</name>
    <dbReference type="NCBI Taxonomy" id="1544861"/>
    <lineage>
        <taxon>Bacteria</taxon>
        <taxon>Pseudomonadati</taxon>
        <taxon>Pseudomonadota</taxon>
        <taxon>Betaproteobacteria</taxon>
        <taxon>Burkholderiales</taxon>
        <taxon>Burkholderiaceae</taxon>
        <taxon>Caballeronia</taxon>
    </lineage>
</organism>
<evidence type="ECO:0000259" key="4">
    <source>
        <dbReference type="PROSITE" id="PS50109"/>
    </source>
</evidence>
<gene>
    <name evidence="5" type="ORF">CBA19CS42_41070</name>
</gene>
<dbReference type="PANTHER" id="PTHR43547">
    <property type="entry name" value="TWO-COMPONENT HISTIDINE KINASE"/>
    <property type="match status" value="1"/>
</dbReference>
<name>A0AA37IJZ3_9BURK</name>
<evidence type="ECO:0000256" key="1">
    <source>
        <dbReference type="ARBA" id="ARBA00000085"/>
    </source>
</evidence>
<sequence>MRASANLQRSAERLKSLIDDLFVFTRTRLGDTLPIEPTQQDFRKICRGAVDEVRAARPDAQIAVQTTGELGGIWDAGRLNQLVINLVTNAVQHGCGAVRLEVTRDDEQIVLAVSNGGPPIPARALPTLFDPLTRAAPLSGHKDASSGAGLGLYICRGIAHAHRGTIGVASDESGTVFTVRTPRLPEPTQ</sequence>
<dbReference type="InterPro" id="IPR003594">
    <property type="entry name" value="HATPase_dom"/>
</dbReference>
<comment type="catalytic activity">
    <reaction evidence="1">
        <text>ATP + protein L-histidine = ADP + protein N-phospho-L-histidine.</text>
        <dbReference type="EC" id="2.7.13.3"/>
    </reaction>
</comment>
<dbReference type="Gene3D" id="3.30.565.10">
    <property type="entry name" value="Histidine kinase-like ATPase, C-terminal domain"/>
    <property type="match status" value="1"/>
</dbReference>
<dbReference type="SMART" id="SM00387">
    <property type="entry name" value="HATPase_c"/>
    <property type="match status" value="1"/>
</dbReference>
<evidence type="ECO:0000313" key="6">
    <source>
        <dbReference type="Proteomes" id="UP001055111"/>
    </source>
</evidence>
<protein>
    <recommendedName>
        <fullName evidence="2">histidine kinase</fullName>
        <ecNumber evidence="2">2.7.13.3</ecNumber>
    </recommendedName>
</protein>
<dbReference type="InterPro" id="IPR005467">
    <property type="entry name" value="His_kinase_dom"/>
</dbReference>
<feature type="domain" description="Histidine kinase" evidence="4">
    <location>
        <begin position="1"/>
        <end position="185"/>
    </location>
</feature>
<comment type="caution">
    <text evidence="5">The sequence shown here is derived from an EMBL/GenBank/DDBJ whole genome shotgun (WGS) entry which is preliminary data.</text>
</comment>
<evidence type="ECO:0000313" key="5">
    <source>
        <dbReference type="EMBL" id="GJH31052.1"/>
    </source>
</evidence>
<reference evidence="5" key="1">
    <citation type="submission" date="2022-09" db="EMBL/GenBank/DDBJ databases">
        <title>Isolation and characterization of 3-chlorobenzoate degrading bacteria from soils in Shizuoka.</title>
        <authorList>
            <person name="Ifat A."/>
            <person name="Ogawa N."/>
            <person name="Kimbara K."/>
            <person name="Moriuchi R."/>
            <person name="Dohra H."/>
            <person name="Shintani M."/>
        </authorList>
    </citation>
    <scope>NUCLEOTIDE SEQUENCE</scope>
    <source>
        <strain evidence="5">19CS4-2</strain>
    </source>
</reference>
<dbReference type="InterPro" id="IPR004358">
    <property type="entry name" value="Sig_transdc_His_kin-like_C"/>
</dbReference>
<dbReference type="PANTHER" id="PTHR43547:SF2">
    <property type="entry name" value="HYBRID SIGNAL TRANSDUCTION HISTIDINE KINASE C"/>
    <property type="match status" value="1"/>
</dbReference>
<dbReference type="Pfam" id="PF02518">
    <property type="entry name" value="HATPase_c"/>
    <property type="match status" value="1"/>
</dbReference>
<dbReference type="RefSeq" id="WP_238218545.1">
    <property type="nucleotide sequence ID" value="NZ_BPUS01000065.1"/>
</dbReference>
<accession>A0AA37IJZ3</accession>
<evidence type="ECO:0000256" key="2">
    <source>
        <dbReference type="ARBA" id="ARBA00012438"/>
    </source>
</evidence>
<evidence type="ECO:0000256" key="3">
    <source>
        <dbReference type="ARBA" id="ARBA00022553"/>
    </source>
</evidence>